<dbReference type="GO" id="GO:0030246">
    <property type="term" value="F:carbohydrate binding"/>
    <property type="evidence" value="ECO:0007669"/>
    <property type="project" value="InterPro"/>
</dbReference>
<dbReference type="RefSeq" id="WP_122918557.1">
    <property type="nucleotide sequence ID" value="NZ_RHHQ01000011.1"/>
</dbReference>
<protein>
    <submittedName>
        <fullName evidence="1">DUF4432 family protein</fullName>
    </submittedName>
</protein>
<evidence type="ECO:0000313" key="1">
    <source>
        <dbReference type="EMBL" id="RNB87715.1"/>
    </source>
</evidence>
<dbReference type="AlphaFoldDB" id="A0A3M8DJZ8"/>
<sequence>MRAYLNLKKYELLRKVGSIKQVAGIEMISFMDGRAKGVQGFDVRNGRLRFTVLSDRALDIGQVEFDGIPFAWLSPVGYSSGYFYEPEADGWQRNFSGGLLTTCGLTQVGEPCVDGSEQLGLHGRISNTPASQVAYAENWDGETLVLSVKGKVGQTVLFGENLEMHRTITTRYGAQTIQIHDRVINQGFQPAPLLFLYHINLGFPLVDEHSYLVCSAGNVTAWEGTSAANLEKFDKIPPPDQNVNEEVIHVDLQPAEDQYCYALLVNPNEELAFFIKFRKQQFPRFSIWKGIREGVYCLGFEPSNCGLNGRLHEKENGQLEWLAPFAERHFEAEFGFLQSTAAIQKFIEVTFGGPA</sequence>
<dbReference type="Gene3D" id="2.70.98.10">
    <property type="match status" value="1"/>
</dbReference>
<dbReference type="InterPro" id="IPR014718">
    <property type="entry name" value="GH-type_carb-bd"/>
</dbReference>
<dbReference type="CDD" id="cd09023">
    <property type="entry name" value="Aldose_epim_Ec_c4013"/>
    <property type="match status" value="1"/>
</dbReference>
<evidence type="ECO:0000313" key="2">
    <source>
        <dbReference type="Proteomes" id="UP000271031"/>
    </source>
</evidence>
<reference evidence="1 2" key="1">
    <citation type="submission" date="2018-10" db="EMBL/GenBank/DDBJ databases">
        <title>Phylogenomics of Brevibacillus.</title>
        <authorList>
            <person name="Dunlap C."/>
        </authorList>
    </citation>
    <scope>NUCLEOTIDE SEQUENCE [LARGE SCALE GENOMIC DNA]</scope>
    <source>
        <strain evidence="1 2">JCM 15716</strain>
    </source>
</reference>
<accession>A0A3M8DJZ8</accession>
<gene>
    <name evidence="1" type="ORF">EDM56_14170</name>
</gene>
<dbReference type="Pfam" id="PF14486">
    <property type="entry name" value="DUF4432"/>
    <property type="match status" value="1"/>
</dbReference>
<keyword evidence="2" id="KW-1185">Reference proteome</keyword>
<dbReference type="EMBL" id="RHHQ01000011">
    <property type="protein sequence ID" value="RNB87715.1"/>
    <property type="molecule type" value="Genomic_DNA"/>
</dbReference>
<dbReference type="OrthoDB" id="9791280at2"/>
<comment type="caution">
    <text evidence="1">The sequence shown here is derived from an EMBL/GenBank/DDBJ whole genome shotgun (WGS) entry which is preliminary data.</text>
</comment>
<dbReference type="InterPro" id="IPR027839">
    <property type="entry name" value="DUF4432"/>
</dbReference>
<proteinExistence type="predicted"/>
<organism evidence="1 2">
    <name type="scientific">Brevibacillus fluminis</name>
    <dbReference type="NCBI Taxonomy" id="511487"/>
    <lineage>
        <taxon>Bacteria</taxon>
        <taxon>Bacillati</taxon>
        <taxon>Bacillota</taxon>
        <taxon>Bacilli</taxon>
        <taxon>Bacillales</taxon>
        <taxon>Paenibacillaceae</taxon>
        <taxon>Brevibacillus</taxon>
    </lineage>
</organism>
<dbReference type="Proteomes" id="UP000271031">
    <property type="component" value="Unassembled WGS sequence"/>
</dbReference>
<name>A0A3M8DJZ8_9BACL</name>